<keyword evidence="7 14" id="KW-0418">Kinase</keyword>
<dbReference type="EC" id="2.7.13.3" evidence="3"/>
<dbReference type="PROSITE" id="PS50885">
    <property type="entry name" value="HAMP"/>
    <property type="match status" value="1"/>
</dbReference>
<dbReference type="InterPro" id="IPR003660">
    <property type="entry name" value="HAMP_dom"/>
</dbReference>
<evidence type="ECO:0000259" key="12">
    <source>
        <dbReference type="PROSITE" id="PS50109"/>
    </source>
</evidence>
<evidence type="ECO:0000256" key="3">
    <source>
        <dbReference type="ARBA" id="ARBA00012438"/>
    </source>
</evidence>
<dbReference type="SUPFAM" id="SSF47384">
    <property type="entry name" value="Homodimeric domain of signal transducing histidine kinase"/>
    <property type="match status" value="1"/>
</dbReference>
<evidence type="ECO:0000256" key="5">
    <source>
        <dbReference type="ARBA" id="ARBA00022679"/>
    </source>
</evidence>
<feature type="domain" description="Histidine kinase" evidence="12">
    <location>
        <begin position="146"/>
        <end position="362"/>
    </location>
</feature>
<evidence type="ECO:0000256" key="6">
    <source>
        <dbReference type="ARBA" id="ARBA00022692"/>
    </source>
</evidence>
<name>A0A174AE27_9FIRM</name>
<dbReference type="InterPro" id="IPR005467">
    <property type="entry name" value="His_kinase_dom"/>
</dbReference>
<keyword evidence="9" id="KW-0902">Two-component regulatory system</keyword>
<evidence type="ECO:0000256" key="9">
    <source>
        <dbReference type="ARBA" id="ARBA00023012"/>
    </source>
</evidence>
<keyword evidence="10 11" id="KW-0472">Membrane</keyword>
<protein>
    <recommendedName>
        <fullName evidence="3">histidine kinase</fullName>
        <ecNumber evidence="3">2.7.13.3</ecNumber>
    </recommendedName>
</protein>
<dbReference type="EMBL" id="CYYU01000010">
    <property type="protein sequence ID" value="CUN86614.1"/>
    <property type="molecule type" value="Genomic_DNA"/>
</dbReference>
<evidence type="ECO:0000256" key="2">
    <source>
        <dbReference type="ARBA" id="ARBA00004370"/>
    </source>
</evidence>
<dbReference type="GO" id="GO:0005886">
    <property type="term" value="C:plasma membrane"/>
    <property type="evidence" value="ECO:0007669"/>
    <property type="project" value="TreeGrafter"/>
</dbReference>
<gene>
    <name evidence="14" type="primary">baeS</name>
    <name evidence="14" type="ORF">ERS852385_01561</name>
</gene>
<dbReference type="InterPro" id="IPR036097">
    <property type="entry name" value="HisK_dim/P_sf"/>
</dbReference>
<evidence type="ECO:0000256" key="10">
    <source>
        <dbReference type="ARBA" id="ARBA00023136"/>
    </source>
</evidence>
<dbReference type="InterPro" id="IPR004358">
    <property type="entry name" value="Sig_transdc_His_kin-like_C"/>
</dbReference>
<accession>A0A174AE27</accession>
<dbReference type="Proteomes" id="UP000095546">
    <property type="component" value="Unassembled WGS sequence"/>
</dbReference>
<dbReference type="eggNOG" id="COG2205">
    <property type="taxonomic scope" value="Bacteria"/>
</dbReference>
<organism evidence="14 15">
    <name type="scientific">Mitsuokella jalaludinii</name>
    <dbReference type="NCBI Taxonomy" id="187979"/>
    <lineage>
        <taxon>Bacteria</taxon>
        <taxon>Bacillati</taxon>
        <taxon>Bacillota</taxon>
        <taxon>Negativicutes</taxon>
        <taxon>Selenomonadales</taxon>
        <taxon>Selenomonadaceae</taxon>
        <taxon>Mitsuokella</taxon>
    </lineage>
</organism>
<evidence type="ECO:0000256" key="7">
    <source>
        <dbReference type="ARBA" id="ARBA00022777"/>
    </source>
</evidence>
<dbReference type="InterPro" id="IPR003661">
    <property type="entry name" value="HisK_dim/P_dom"/>
</dbReference>
<evidence type="ECO:0000313" key="15">
    <source>
        <dbReference type="Proteomes" id="UP000095546"/>
    </source>
</evidence>
<dbReference type="SMART" id="SM00388">
    <property type="entry name" value="HisKA"/>
    <property type="match status" value="1"/>
</dbReference>
<dbReference type="STRING" id="187979.ERS852385_01561"/>
<sequence length="362" mass="39855">MFDRHSIQLKLAGSTFLLLAFTVCSLIVLTNAQMETAFGDYIALHLAVMDHGPAETMFIHSVHQSLWWVGLFFILMGLIITSVLAAGITRPLRRLTKAAAAVERGHFNQRVPVGSRDEVGQLATVFNRMAAKLSQNEQAQRDFFASITHELRTPLAVLQGTLENMTTGVTEPTPERLFAMQEEVMRLNRLVTDLRDLSLAAVHELRLHLRLTDLGQLARQSAMLIQPLLDERAQQLQCQIPAHLTMLPLDADRMRQVIGNLLVNASRHSGDGSHICLTVNEQPDCIELCVANDGPCIPAEELPHIFEKFYQSQSAQGAADSQRGSGLGLALAQQYVAIHHGTISATSTPEDGTAFTVRLPKS</sequence>
<dbReference type="Gene3D" id="6.10.340.10">
    <property type="match status" value="1"/>
</dbReference>
<dbReference type="PANTHER" id="PTHR45436:SF5">
    <property type="entry name" value="SENSOR HISTIDINE KINASE TRCS"/>
    <property type="match status" value="1"/>
</dbReference>
<evidence type="ECO:0000256" key="1">
    <source>
        <dbReference type="ARBA" id="ARBA00000085"/>
    </source>
</evidence>
<dbReference type="SUPFAM" id="SSF158472">
    <property type="entry name" value="HAMP domain-like"/>
    <property type="match status" value="1"/>
</dbReference>
<dbReference type="SMART" id="SM00387">
    <property type="entry name" value="HATPase_c"/>
    <property type="match status" value="1"/>
</dbReference>
<keyword evidence="8 11" id="KW-1133">Transmembrane helix</keyword>
<keyword evidence="5 14" id="KW-0808">Transferase</keyword>
<dbReference type="InterPro" id="IPR036890">
    <property type="entry name" value="HATPase_C_sf"/>
</dbReference>
<dbReference type="AlphaFoldDB" id="A0A174AE27"/>
<dbReference type="SMART" id="SM00304">
    <property type="entry name" value="HAMP"/>
    <property type="match status" value="1"/>
</dbReference>
<dbReference type="GO" id="GO:0000155">
    <property type="term" value="F:phosphorelay sensor kinase activity"/>
    <property type="evidence" value="ECO:0007669"/>
    <property type="project" value="InterPro"/>
</dbReference>
<evidence type="ECO:0000259" key="13">
    <source>
        <dbReference type="PROSITE" id="PS50885"/>
    </source>
</evidence>
<comment type="catalytic activity">
    <reaction evidence="1">
        <text>ATP + protein L-histidine = ADP + protein N-phospho-L-histidine.</text>
        <dbReference type="EC" id="2.7.13.3"/>
    </reaction>
</comment>
<feature type="domain" description="HAMP" evidence="13">
    <location>
        <begin position="86"/>
        <end position="138"/>
    </location>
</feature>
<dbReference type="Pfam" id="PF02518">
    <property type="entry name" value="HATPase_c"/>
    <property type="match status" value="1"/>
</dbReference>
<evidence type="ECO:0000313" key="14">
    <source>
        <dbReference type="EMBL" id="CUN86614.1"/>
    </source>
</evidence>
<reference evidence="14 15" key="1">
    <citation type="submission" date="2015-09" db="EMBL/GenBank/DDBJ databases">
        <authorList>
            <consortium name="Pathogen Informatics"/>
        </authorList>
    </citation>
    <scope>NUCLEOTIDE SEQUENCE [LARGE SCALE GENOMIC DNA]</scope>
    <source>
        <strain evidence="14 15">2789STDY5608828</strain>
    </source>
</reference>
<feature type="transmembrane region" description="Helical" evidence="11">
    <location>
        <begin position="66"/>
        <end position="88"/>
    </location>
</feature>
<keyword evidence="6 11" id="KW-0812">Transmembrane</keyword>
<dbReference type="PANTHER" id="PTHR45436">
    <property type="entry name" value="SENSOR HISTIDINE KINASE YKOH"/>
    <property type="match status" value="1"/>
</dbReference>
<dbReference type="Gene3D" id="3.30.565.10">
    <property type="entry name" value="Histidine kinase-like ATPase, C-terminal domain"/>
    <property type="match status" value="1"/>
</dbReference>
<dbReference type="eggNOG" id="COG3850">
    <property type="taxonomic scope" value="Bacteria"/>
</dbReference>
<dbReference type="Pfam" id="PF00512">
    <property type="entry name" value="HisKA"/>
    <property type="match status" value="1"/>
</dbReference>
<proteinExistence type="predicted"/>
<dbReference type="GeneID" id="83709323"/>
<keyword evidence="15" id="KW-1185">Reference proteome</keyword>
<keyword evidence="4" id="KW-0597">Phosphoprotein</keyword>
<dbReference type="InterPro" id="IPR003594">
    <property type="entry name" value="HATPase_dom"/>
</dbReference>
<dbReference type="CDD" id="cd00082">
    <property type="entry name" value="HisKA"/>
    <property type="match status" value="1"/>
</dbReference>
<dbReference type="PRINTS" id="PR00344">
    <property type="entry name" value="BCTRLSENSOR"/>
</dbReference>
<dbReference type="PROSITE" id="PS50109">
    <property type="entry name" value="HIS_KIN"/>
    <property type="match status" value="1"/>
</dbReference>
<dbReference type="CDD" id="cd06225">
    <property type="entry name" value="HAMP"/>
    <property type="match status" value="1"/>
</dbReference>
<dbReference type="SUPFAM" id="SSF55874">
    <property type="entry name" value="ATPase domain of HSP90 chaperone/DNA topoisomerase II/histidine kinase"/>
    <property type="match status" value="1"/>
</dbReference>
<dbReference type="Pfam" id="PF00672">
    <property type="entry name" value="HAMP"/>
    <property type="match status" value="1"/>
</dbReference>
<comment type="subcellular location">
    <subcellularLocation>
        <location evidence="2">Membrane</location>
    </subcellularLocation>
</comment>
<dbReference type="InterPro" id="IPR050428">
    <property type="entry name" value="TCS_sensor_his_kinase"/>
</dbReference>
<evidence type="ECO:0000256" key="11">
    <source>
        <dbReference type="SAM" id="Phobius"/>
    </source>
</evidence>
<dbReference type="Gene3D" id="1.10.287.130">
    <property type="match status" value="1"/>
</dbReference>
<evidence type="ECO:0000256" key="8">
    <source>
        <dbReference type="ARBA" id="ARBA00022989"/>
    </source>
</evidence>
<dbReference type="RefSeq" id="WP_036376930.1">
    <property type="nucleotide sequence ID" value="NZ_CABIWZ010000010.1"/>
</dbReference>
<evidence type="ECO:0000256" key="4">
    <source>
        <dbReference type="ARBA" id="ARBA00022553"/>
    </source>
</evidence>